<evidence type="ECO:0000256" key="2">
    <source>
        <dbReference type="ARBA" id="ARBA00022741"/>
    </source>
</evidence>
<evidence type="ECO:0000256" key="1">
    <source>
        <dbReference type="ARBA" id="ARBA00022448"/>
    </source>
</evidence>
<dbReference type="SUPFAM" id="SSF52540">
    <property type="entry name" value="P-loop containing nucleoside triphosphate hydrolases"/>
    <property type="match status" value="1"/>
</dbReference>
<keyword evidence="1" id="KW-0813">Transport</keyword>
<dbReference type="InterPro" id="IPR003439">
    <property type="entry name" value="ABC_transporter-like_ATP-bd"/>
</dbReference>
<sequence length="236" mass="27636">MMQLVKQDKGTYQLRGEKVDNIDDTWKKDISYLPQKLSGPIPYTGEQWREIISTWYDDWDESLYEQLVRQFDVPTTKQMEKLSPGDQQKMKLALTIPRNTPFLILDEPTSFLDIPAKKVLMDVLIEWLDAGERSILLATHQVEDIRKLADYLVVLKKGKTLGMFEKEELTEKYQRFWVRGNIPTEPVPGEIERDGNTFVTKCAPLAEMFLEKRNIQWETAEALELEEIITYMITKE</sequence>
<proteinExistence type="predicted"/>
<dbReference type="InterPro" id="IPR027417">
    <property type="entry name" value="P-loop_NTPase"/>
</dbReference>
<dbReference type="PANTHER" id="PTHR42939">
    <property type="entry name" value="ABC TRANSPORTER ATP-BINDING PROTEIN ALBC-RELATED"/>
    <property type="match status" value="1"/>
</dbReference>
<keyword evidence="2" id="KW-0547">Nucleotide-binding</keyword>
<dbReference type="PANTHER" id="PTHR42939:SF3">
    <property type="entry name" value="ABC TRANSPORTER ATP-BINDING COMPONENT"/>
    <property type="match status" value="1"/>
</dbReference>
<evidence type="ECO:0000259" key="4">
    <source>
        <dbReference type="Pfam" id="PF00005"/>
    </source>
</evidence>
<organism evidence="5 6">
    <name type="scientific">Aliibacillus thermotolerans</name>
    <dbReference type="NCBI Taxonomy" id="1834418"/>
    <lineage>
        <taxon>Bacteria</taxon>
        <taxon>Bacillati</taxon>
        <taxon>Bacillota</taxon>
        <taxon>Bacilli</taxon>
        <taxon>Bacillales</taxon>
        <taxon>Bacillaceae</taxon>
        <taxon>Aliibacillus</taxon>
    </lineage>
</organism>
<dbReference type="GO" id="GO:0005524">
    <property type="term" value="F:ATP binding"/>
    <property type="evidence" value="ECO:0007669"/>
    <property type="project" value="UniProtKB-KW"/>
</dbReference>
<dbReference type="Gene3D" id="3.40.50.300">
    <property type="entry name" value="P-loop containing nucleotide triphosphate hydrolases"/>
    <property type="match status" value="1"/>
</dbReference>
<feature type="domain" description="ABC transporter" evidence="4">
    <location>
        <begin position="2"/>
        <end position="110"/>
    </location>
</feature>
<evidence type="ECO:0000313" key="5">
    <source>
        <dbReference type="EMBL" id="MFC5629532.1"/>
    </source>
</evidence>
<dbReference type="Pfam" id="PF00005">
    <property type="entry name" value="ABC_tran"/>
    <property type="match status" value="1"/>
</dbReference>
<comment type="caution">
    <text evidence="5">The sequence shown here is derived from an EMBL/GenBank/DDBJ whole genome shotgun (WGS) entry which is preliminary data.</text>
</comment>
<protein>
    <submittedName>
        <fullName evidence="5">ATP-binding cassette domain-containing protein</fullName>
    </submittedName>
</protein>
<keyword evidence="3 5" id="KW-0067">ATP-binding</keyword>
<gene>
    <name evidence="5" type="ORF">ACFPTR_11775</name>
</gene>
<evidence type="ECO:0000256" key="3">
    <source>
        <dbReference type="ARBA" id="ARBA00022840"/>
    </source>
</evidence>
<name>A0ABW0U7Q7_9BACI</name>
<keyword evidence="6" id="KW-1185">Reference proteome</keyword>
<dbReference type="EMBL" id="JBHSPF010000060">
    <property type="protein sequence ID" value="MFC5629532.1"/>
    <property type="molecule type" value="Genomic_DNA"/>
</dbReference>
<reference evidence="6" key="1">
    <citation type="journal article" date="2019" name="Int. J. Syst. Evol. Microbiol.">
        <title>The Global Catalogue of Microorganisms (GCM) 10K type strain sequencing project: providing services to taxonomists for standard genome sequencing and annotation.</title>
        <authorList>
            <consortium name="The Broad Institute Genomics Platform"/>
            <consortium name="The Broad Institute Genome Sequencing Center for Infectious Disease"/>
            <person name="Wu L."/>
            <person name="Ma J."/>
        </authorList>
    </citation>
    <scope>NUCLEOTIDE SEQUENCE [LARGE SCALE GENOMIC DNA]</scope>
    <source>
        <strain evidence="6">CGMCC 1.15790</strain>
    </source>
</reference>
<accession>A0ABW0U7Q7</accession>
<dbReference type="Proteomes" id="UP001596143">
    <property type="component" value="Unassembled WGS sequence"/>
</dbReference>
<evidence type="ECO:0000313" key="6">
    <source>
        <dbReference type="Proteomes" id="UP001596143"/>
    </source>
</evidence>
<dbReference type="RefSeq" id="WP_377902110.1">
    <property type="nucleotide sequence ID" value="NZ_JBHSPF010000060.1"/>
</dbReference>
<dbReference type="InterPro" id="IPR051782">
    <property type="entry name" value="ABC_Transporter_VariousFunc"/>
</dbReference>